<dbReference type="Proteomes" id="UP000886741">
    <property type="component" value="Unassembled WGS sequence"/>
</dbReference>
<dbReference type="AlphaFoldDB" id="A0A9D1F8Q2"/>
<name>A0A9D1F8Q2_9FIRM</name>
<dbReference type="Pfam" id="PF11823">
    <property type="entry name" value="Se_S_carrier"/>
    <property type="match status" value="1"/>
</dbReference>
<accession>A0A9D1F8Q2</accession>
<evidence type="ECO:0000313" key="3">
    <source>
        <dbReference type="Proteomes" id="UP000886741"/>
    </source>
</evidence>
<evidence type="ECO:0000313" key="2">
    <source>
        <dbReference type="EMBL" id="HIS64155.1"/>
    </source>
</evidence>
<feature type="domain" description="Putative Se/S carrier protein-like" evidence="1">
    <location>
        <begin position="2"/>
        <end position="52"/>
    </location>
</feature>
<reference evidence="2" key="1">
    <citation type="submission" date="2020-10" db="EMBL/GenBank/DDBJ databases">
        <authorList>
            <person name="Gilroy R."/>
        </authorList>
    </citation>
    <scope>NUCLEOTIDE SEQUENCE</scope>
    <source>
        <strain evidence="2">ChiBcec16-1751</strain>
    </source>
</reference>
<dbReference type="EMBL" id="DVJJ01000041">
    <property type="protein sequence ID" value="HIS64155.1"/>
    <property type="molecule type" value="Genomic_DNA"/>
</dbReference>
<reference evidence="2" key="2">
    <citation type="journal article" date="2021" name="PeerJ">
        <title>Extensive microbial diversity within the chicken gut microbiome revealed by metagenomics and culture.</title>
        <authorList>
            <person name="Gilroy R."/>
            <person name="Ravi A."/>
            <person name="Getino M."/>
            <person name="Pursley I."/>
            <person name="Horton D.L."/>
            <person name="Alikhan N.F."/>
            <person name="Baker D."/>
            <person name="Gharbi K."/>
            <person name="Hall N."/>
            <person name="Watson M."/>
            <person name="Adriaenssens E.M."/>
            <person name="Foster-Nyarko E."/>
            <person name="Jarju S."/>
            <person name="Secka A."/>
            <person name="Antonio M."/>
            <person name="Oren A."/>
            <person name="Chaudhuri R.R."/>
            <person name="La Ragione R."/>
            <person name="Hildebrand F."/>
            <person name="Pallen M.J."/>
        </authorList>
    </citation>
    <scope>NUCLEOTIDE SEQUENCE</scope>
    <source>
        <strain evidence="2">ChiBcec16-1751</strain>
    </source>
</reference>
<sequence>MQYVATFHTHLSAMLTCQALQGRNVAARMTPVPRALSSSCGTCVRYEAADPCRALLDADLEAVYEEQDGSYGLLFSSDSH</sequence>
<proteinExistence type="predicted"/>
<dbReference type="InterPro" id="IPR021778">
    <property type="entry name" value="Se/S_carrier-like"/>
</dbReference>
<comment type="caution">
    <text evidence="2">The sequence shown here is derived from an EMBL/GenBank/DDBJ whole genome shotgun (WGS) entry which is preliminary data.</text>
</comment>
<protein>
    <submittedName>
        <fullName evidence="2">DUF3343 domain-containing protein</fullName>
    </submittedName>
</protein>
<evidence type="ECO:0000259" key="1">
    <source>
        <dbReference type="Pfam" id="PF11823"/>
    </source>
</evidence>
<organism evidence="2 3">
    <name type="scientific">Candidatus Avoscillospira avistercoris</name>
    <dbReference type="NCBI Taxonomy" id="2840707"/>
    <lineage>
        <taxon>Bacteria</taxon>
        <taxon>Bacillati</taxon>
        <taxon>Bacillota</taxon>
        <taxon>Clostridia</taxon>
        <taxon>Eubacteriales</taxon>
        <taxon>Oscillospiraceae</taxon>
        <taxon>Oscillospiraceae incertae sedis</taxon>
        <taxon>Candidatus Avoscillospira</taxon>
    </lineage>
</organism>
<gene>
    <name evidence="2" type="ORF">IAA83_02140</name>
</gene>